<dbReference type="PANTHER" id="PTHR43532">
    <property type="entry name" value="GLUCOSE-1-PHOSPHATE THYMIDYLYLTRANSFERASE"/>
    <property type="match status" value="1"/>
</dbReference>
<comment type="caution">
    <text evidence="12">The sequence shown here is derived from an EMBL/GenBank/DDBJ whole genome shotgun (WGS) entry which is preliminary data.</text>
</comment>
<protein>
    <recommendedName>
        <fullName evidence="4 10">Glucose-1-phosphate thymidylyltransferase</fullName>
        <ecNumber evidence="3 10">2.7.7.24</ecNumber>
    </recommendedName>
</protein>
<dbReference type="Gene3D" id="3.90.550.10">
    <property type="entry name" value="Spore Coat Polysaccharide Biosynthesis Protein SpsA, Chain A"/>
    <property type="match status" value="1"/>
</dbReference>
<organism evidence="12 13">
    <name type="scientific">Rothia kristinae</name>
    <dbReference type="NCBI Taxonomy" id="37923"/>
    <lineage>
        <taxon>Bacteria</taxon>
        <taxon>Bacillati</taxon>
        <taxon>Actinomycetota</taxon>
        <taxon>Actinomycetes</taxon>
        <taxon>Micrococcales</taxon>
        <taxon>Micrococcaceae</taxon>
        <taxon>Rothia</taxon>
    </lineage>
</organism>
<comment type="cofactor">
    <cofactor evidence="1">
        <name>Mg(2+)</name>
        <dbReference type="ChEBI" id="CHEBI:18420"/>
    </cofactor>
</comment>
<comment type="similarity">
    <text evidence="2 10">Belongs to the glucose-1-phosphate thymidylyltransferase family.</text>
</comment>
<evidence type="ECO:0000256" key="7">
    <source>
        <dbReference type="ARBA" id="ARBA00022723"/>
    </source>
</evidence>
<dbReference type="PANTHER" id="PTHR43532:SF1">
    <property type="entry name" value="GLUCOSE-1-PHOSPHATE THYMIDYLYLTRANSFERASE 1"/>
    <property type="match status" value="1"/>
</dbReference>
<evidence type="ECO:0000313" key="13">
    <source>
        <dbReference type="Proteomes" id="UP000179540"/>
    </source>
</evidence>
<keyword evidence="7 10" id="KW-0479">Metal-binding</keyword>
<dbReference type="CDD" id="cd02538">
    <property type="entry name" value="G1P_TT_short"/>
    <property type="match status" value="1"/>
</dbReference>
<evidence type="ECO:0000256" key="3">
    <source>
        <dbReference type="ARBA" id="ARBA00012461"/>
    </source>
</evidence>
<dbReference type="SUPFAM" id="SSF53448">
    <property type="entry name" value="Nucleotide-diphospho-sugar transferases"/>
    <property type="match status" value="1"/>
</dbReference>
<gene>
    <name evidence="12" type="ORF">BK826_04020</name>
</gene>
<accession>A0A1S2N0K9</accession>
<keyword evidence="5 10" id="KW-0808">Transferase</keyword>
<proteinExistence type="inferred from homology"/>
<keyword evidence="6 10" id="KW-0548">Nucleotidyltransferase</keyword>
<comment type="function">
    <text evidence="10">Catalyzes the formation of dTDP-glucose, from dTTP and glucose 1-phosphate, as well as its pyrophosphorolysis.</text>
</comment>
<reference evidence="12 13" key="1">
    <citation type="submission" date="2016-10" db="EMBL/GenBank/DDBJ databases">
        <title>Draft genome sequence of strain LCT isolated from the Shenzhou X spacecraft of China.</title>
        <authorList>
            <person name="Huang B."/>
        </authorList>
    </citation>
    <scope>NUCLEOTIDE SEQUENCE [LARGE SCALE GENOMIC DNA]</scope>
    <source>
        <strain evidence="12 13">LCT-H5</strain>
    </source>
</reference>
<evidence type="ECO:0000256" key="8">
    <source>
        <dbReference type="ARBA" id="ARBA00022842"/>
    </source>
</evidence>
<dbReference type="FunFam" id="3.90.550.10:FF:000023">
    <property type="entry name" value="Glucose-1-phosphate thymidylyltransferase"/>
    <property type="match status" value="1"/>
</dbReference>
<dbReference type="AlphaFoldDB" id="A0A1S2N0K9"/>
<dbReference type="InterPro" id="IPR029044">
    <property type="entry name" value="Nucleotide-diphossugar_trans"/>
</dbReference>
<evidence type="ECO:0000256" key="2">
    <source>
        <dbReference type="ARBA" id="ARBA00010480"/>
    </source>
</evidence>
<evidence type="ECO:0000259" key="11">
    <source>
        <dbReference type="Pfam" id="PF00483"/>
    </source>
</evidence>
<dbReference type="EMBL" id="MODZ01000004">
    <property type="protein sequence ID" value="OIJ36223.1"/>
    <property type="molecule type" value="Genomic_DNA"/>
</dbReference>
<dbReference type="EC" id="2.7.7.24" evidence="3 10"/>
<keyword evidence="8 10" id="KW-0460">Magnesium</keyword>
<dbReference type="OrthoDB" id="9803871at2"/>
<name>A0A1S2N0K9_9MICC</name>
<dbReference type="GO" id="GO:0000271">
    <property type="term" value="P:polysaccharide biosynthetic process"/>
    <property type="evidence" value="ECO:0007669"/>
    <property type="project" value="UniProtKB-ARBA"/>
</dbReference>
<evidence type="ECO:0000256" key="5">
    <source>
        <dbReference type="ARBA" id="ARBA00022679"/>
    </source>
</evidence>
<dbReference type="NCBIfam" id="TIGR01207">
    <property type="entry name" value="rmlA"/>
    <property type="match status" value="1"/>
</dbReference>
<evidence type="ECO:0000256" key="4">
    <source>
        <dbReference type="ARBA" id="ARBA00017654"/>
    </source>
</evidence>
<dbReference type="Pfam" id="PF00483">
    <property type="entry name" value="NTP_transferase"/>
    <property type="match status" value="1"/>
</dbReference>
<sequence length="287" mass="31644">MKGIILAGGTGSRLHPITLGISKQLTPVYDKPMIYYPLSTLMLAGIRDILVITTPQDAVQFRRLLGDGSAFGVELSYAVQESPDGLAQAFLLGEEHIGEDSVALVLGDNIFYGPGLGTQLRKYQEVDGAAVFGYRVSDPSAYGVVEFDEEFRAVSIEEKPEHPRSHYAIPGLYFYDNDVIEHARHLRPSARGELEITDLNRIYLEQGKLRVEVLPRGTAWLDTGTFDSLADATSFIRTVQARQGLSIGCPEEIAWRTGLIDDAGLRARAEPLVKSGYGRYLLNLLEE</sequence>
<evidence type="ECO:0000313" key="12">
    <source>
        <dbReference type="EMBL" id="OIJ36223.1"/>
    </source>
</evidence>
<comment type="catalytic activity">
    <reaction evidence="9 10">
        <text>dTTP + alpha-D-glucose 1-phosphate + H(+) = dTDP-alpha-D-glucose + diphosphate</text>
        <dbReference type="Rhea" id="RHEA:15225"/>
        <dbReference type="ChEBI" id="CHEBI:15378"/>
        <dbReference type="ChEBI" id="CHEBI:33019"/>
        <dbReference type="ChEBI" id="CHEBI:37568"/>
        <dbReference type="ChEBI" id="CHEBI:57477"/>
        <dbReference type="ChEBI" id="CHEBI:58601"/>
        <dbReference type="EC" id="2.7.7.24"/>
    </reaction>
</comment>
<evidence type="ECO:0000256" key="1">
    <source>
        <dbReference type="ARBA" id="ARBA00001946"/>
    </source>
</evidence>
<evidence type="ECO:0000256" key="10">
    <source>
        <dbReference type="RuleBase" id="RU003706"/>
    </source>
</evidence>
<evidence type="ECO:0000256" key="9">
    <source>
        <dbReference type="ARBA" id="ARBA00049336"/>
    </source>
</evidence>
<evidence type="ECO:0000256" key="6">
    <source>
        <dbReference type="ARBA" id="ARBA00022695"/>
    </source>
</evidence>
<dbReference type="GO" id="GO:0019318">
    <property type="term" value="P:hexose metabolic process"/>
    <property type="evidence" value="ECO:0007669"/>
    <property type="project" value="UniProtKB-ARBA"/>
</dbReference>
<dbReference type="RefSeq" id="WP_075514499.1">
    <property type="nucleotide sequence ID" value="NZ_MODZ01000004.1"/>
</dbReference>
<feature type="domain" description="Nucleotidyl transferase" evidence="11">
    <location>
        <begin position="2"/>
        <end position="237"/>
    </location>
</feature>
<dbReference type="GO" id="GO:0008879">
    <property type="term" value="F:glucose-1-phosphate thymidylyltransferase activity"/>
    <property type="evidence" value="ECO:0007669"/>
    <property type="project" value="UniProtKB-EC"/>
</dbReference>
<dbReference type="InterPro" id="IPR005907">
    <property type="entry name" value="G1P_thy_trans_s"/>
</dbReference>
<dbReference type="InterPro" id="IPR005835">
    <property type="entry name" value="NTP_transferase_dom"/>
</dbReference>
<dbReference type="GO" id="GO:0046872">
    <property type="term" value="F:metal ion binding"/>
    <property type="evidence" value="ECO:0007669"/>
    <property type="project" value="UniProtKB-KW"/>
</dbReference>
<dbReference type="Proteomes" id="UP000179540">
    <property type="component" value="Unassembled WGS sequence"/>
</dbReference>